<organism evidence="10 11">
    <name type="scientific">Guyparkeria halophila</name>
    <dbReference type="NCBI Taxonomy" id="47960"/>
    <lineage>
        <taxon>Bacteria</taxon>
        <taxon>Pseudomonadati</taxon>
        <taxon>Pseudomonadota</taxon>
        <taxon>Gammaproteobacteria</taxon>
        <taxon>Chromatiales</taxon>
        <taxon>Thioalkalibacteraceae</taxon>
        <taxon>Guyparkeria</taxon>
    </lineage>
</organism>
<evidence type="ECO:0000256" key="6">
    <source>
        <dbReference type="ARBA" id="ARBA00023284"/>
    </source>
</evidence>
<dbReference type="PANTHER" id="PTHR10293:SF72">
    <property type="entry name" value="MONOTHIOL GLUTAREDOXIN-S14, CHLOROPLASTIC"/>
    <property type="match status" value="1"/>
</dbReference>
<evidence type="ECO:0000256" key="2">
    <source>
        <dbReference type="ARBA" id="ARBA00022714"/>
    </source>
</evidence>
<keyword evidence="4 8" id="KW-0408">Iron</keyword>
<dbReference type="GO" id="GO:0015036">
    <property type="term" value="F:disulfide oxidoreductase activity"/>
    <property type="evidence" value="ECO:0007669"/>
    <property type="project" value="InterPro"/>
</dbReference>
<comment type="similarity">
    <text evidence="1 7">Belongs to the glutaredoxin family. Monothiol subfamily.</text>
</comment>
<dbReference type="PROSITE" id="PS51354">
    <property type="entry name" value="GLUTAREDOXIN_2"/>
    <property type="match status" value="1"/>
</dbReference>
<dbReference type="InterPro" id="IPR033658">
    <property type="entry name" value="GRX_PICOT-like"/>
</dbReference>
<dbReference type="KEGG" id="ghl:GM160_05090"/>
<dbReference type="EMBL" id="CP046415">
    <property type="protein sequence ID" value="QGT78322.1"/>
    <property type="molecule type" value="Genomic_DNA"/>
</dbReference>
<evidence type="ECO:0000256" key="4">
    <source>
        <dbReference type="ARBA" id="ARBA00023004"/>
    </source>
</evidence>
<evidence type="ECO:0000256" key="1">
    <source>
        <dbReference type="ARBA" id="ARBA00009630"/>
    </source>
</evidence>
<accession>A0A6I6D9W4</accession>
<evidence type="ECO:0000256" key="8">
    <source>
        <dbReference type="PIRSR" id="PIRSR005894-2"/>
    </source>
</evidence>
<dbReference type="InterPro" id="IPR004480">
    <property type="entry name" value="Monothiol_GRX-rel"/>
</dbReference>
<keyword evidence="6" id="KW-0676">Redox-active center</keyword>
<evidence type="ECO:0000313" key="11">
    <source>
        <dbReference type="Proteomes" id="UP000427716"/>
    </source>
</evidence>
<dbReference type="NCBIfam" id="TIGR00365">
    <property type="entry name" value="Grx4 family monothiol glutaredoxin"/>
    <property type="match status" value="1"/>
</dbReference>
<evidence type="ECO:0000313" key="10">
    <source>
        <dbReference type="EMBL" id="QGT78322.1"/>
    </source>
</evidence>
<dbReference type="InterPro" id="IPR002109">
    <property type="entry name" value="Glutaredoxin"/>
</dbReference>
<dbReference type="PIRSF" id="PIRSF005894">
    <property type="entry name" value="Monothiol_GRX"/>
    <property type="match status" value="1"/>
</dbReference>
<dbReference type="InterPro" id="IPR036249">
    <property type="entry name" value="Thioredoxin-like_sf"/>
</dbReference>
<sequence length="117" mass="12956">MDALERIDQFVKENPILIFMKGTPQFPTCGFSSRTAEAMKACGVPFGYVNVMADPEIMQALPSYQDWPTFPQVYVNGELIGGADITIEMYERGELKPLFEEAVAKAEQAKAGEDQGE</sequence>
<dbReference type="Proteomes" id="UP000427716">
    <property type="component" value="Chromosome"/>
</dbReference>
<evidence type="ECO:0000259" key="9">
    <source>
        <dbReference type="Pfam" id="PF00462"/>
    </source>
</evidence>
<evidence type="ECO:0000256" key="7">
    <source>
        <dbReference type="PIRNR" id="PIRNR005894"/>
    </source>
</evidence>
<proteinExistence type="inferred from homology"/>
<dbReference type="PANTHER" id="PTHR10293">
    <property type="entry name" value="GLUTAREDOXIN FAMILY MEMBER"/>
    <property type="match status" value="1"/>
</dbReference>
<name>A0A6I6D9W4_9GAMM</name>
<dbReference type="AlphaFoldDB" id="A0A6I6D9W4"/>
<dbReference type="Gene3D" id="3.40.30.10">
    <property type="entry name" value="Glutaredoxin"/>
    <property type="match status" value="1"/>
</dbReference>
<keyword evidence="11" id="KW-1185">Reference proteome</keyword>
<protein>
    <recommendedName>
        <fullName evidence="7">Glutaredoxin</fullName>
    </recommendedName>
</protein>
<dbReference type="RefSeq" id="WP_156573680.1">
    <property type="nucleotide sequence ID" value="NZ_CP046415.1"/>
</dbReference>
<dbReference type="GO" id="GO:0051537">
    <property type="term" value="F:2 iron, 2 sulfur cluster binding"/>
    <property type="evidence" value="ECO:0007669"/>
    <property type="project" value="UniProtKB-KW"/>
</dbReference>
<keyword evidence="3 8" id="KW-0479">Metal-binding</keyword>
<dbReference type="InterPro" id="IPR014434">
    <property type="entry name" value="Monothiol_GRX"/>
</dbReference>
<reference evidence="10 11" key="1">
    <citation type="submission" date="2019-11" db="EMBL/GenBank/DDBJ databases">
        <authorList>
            <person name="Zhang J."/>
            <person name="Sun C."/>
        </authorList>
    </citation>
    <scope>NUCLEOTIDE SEQUENCE [LARGE SCALE GENOMIC DNA]</scope>
    <source>
        <strain evidence="11">sp2</strain>
    </source>
</reference>
<evidence type="ECO:0000256" key="3">
    <source>
        <dbReference type="ARBA" id="ARBA00022723"/>
    </source>
</evidence>
<feature type="binding site" evidence="8">
    <location>
        <position position="29"/>
    </location>
    <ligand>
        <name>[2Fe-2S] cluster</name>
        <dbReference type="ChEBI" id="CHEBI:190135"/>
        <note>ligand shared between dimeric partners</note>
    </ligand>
</feature>
<evidence type="ECO:0000256" key="5">
    <source>
        <dbReference type="ARBA" id="ARBA00023014"/>
    </source>
</evidence>
<feature type="domain" description="Glutaredoxin" evidence="9">
    <location>
        <begin position="16"/>
        <end position="80"/>
    </location>
</feature>
<gene>
    <name evidence="10" type="primary">grxD</name>
    <name evidence="10" type="ORF">GM160_05090</name>
</gene>
<dbReference type="SUPFAM" id="SSF52833">
    <property type="entry name" value="Thioredoxin-like"/>
    <property type="match status" value="1"/>
</dbReference>
<keyword evidence="2 8" id="KW-0001">2Fe-2S</keyword>
<dbReference type="CDD" id="cd03028">
    <property type="entry name" value="GRX_PICOT_like"/>
    <property type="match status" value="1"/>
</dbReference>
<keyword evidence="5 8" id="KW-0411">Iron-sulfur</keyword>
<dbReference type="Pfam" id="PF00462">
    <property type="entry name" value="Glutaredoxin"/>
    <property type="match status" value="1"/>
</dbReference>
<dbReference type="GO" id="GO:0046872">
    <property type="term" value="F:metal ion binding"/>
    <property type="evidence" value="ECO:0007669"/>
    <property type="project" value="UniProtKB-KW"/>
</dbReference>